<evidence type="ECO:0000256" key="1">
    <source>
        <dbReference type="SAM" id="MobiDB-lite"/>
    </source>
</evidence>
<sequence>MSGRGAAAVLVAQPRRPRRRRDRCVARRAGDVALAACGNVRIRHRRAACAAPAARRRRP</sequence>
<dbReference type="Proteomes" id="UP000231878">
    <property type="component" value="Unassembled WGS sequence"/>
</dbReference>
<feature type="region of interest" description="Disordered" evidence="1">
    <location>
        <begin position="1"/>
        <end position="23"/>
    </location>
</feature>
<dbReference type="RefSeq" id="WP_004537245.1">
    <property type="nucleotide sequence ID" value="NZ_AP028072.1"/>
</dbReference>
<protein>
    <submittedName>
        <fullName evidence="2">Uncharacterized protein</fullName>
    </submittedName>
</protein>
<proteinExistence type="predicted"/>
<evidence type="ECO:0000313" key="3">
    <source>
        <dbReference type="Proteomes" id="UP000231878"/>
    </source>
</evidence>
<reference evidence="2 3" key="1">
    <citation type="submission" date="2017-11" db="EMBL/GenBank/DDBJ databases">
        <title>Molecular characterization of Burkholderia pseudomallei and closely related isolates from Vietnam.</title>
        <authorList>
            <person name="Ustinov D.V."/>
            <person name="Antonov A.S."/>
            <person name="Avdusheva E.F."/>
            <person name="Shpak I.M."/>
            <person name="Zakharova I.B."/>
            <person name="Thi L.A."/>
            <person name="Teteryatnikova N."/>
            <person name="Lopasteyskaya Y.A."/>
            <person name="Kuzyutina J.A."/>
            <person name="Ngo T.N."/>
            <person name="Victorov D.V."/>
        </authorList>
    </citation>
    <scope>NUCLEOTIDE SEQUENCE [LARGE SCALE GENOMIC DNA]</scope>
    <source>
        <strain evidence="2 3">V1512</strain>
    </source>
</reference>
<name>A0AAX0U505_BURPE</name>
<gene>
    <name evidence="2" type="ORF">CWD88_25035</name>
</gene>
<organism evidence="2 3">
    <name type="scientific">Burkholderia pseudomallei</name>
    <name type="common">Pseudomonas pseudomallei</name>
    <dbReference type="NCBI Taxonomy" id="28450"/>
    <lineage>
        <taxon>Bacteria</taxon>
        <taxon>Pseudomonadati</taxon>
        <taxon>Pseudomonadota</taxon>
        <taxon>Betaproteobacteria</taxon>
        <taxon>Burkholderiales</taxon>
        <taxon>Burkholderiaceae</taxon>
        <taxon>Burkholderia</taxon>
        <taxon>pseudomallei group</taxon>
    </lineage>
</organism>
<evidence type="ECO:0000313" key="2">
    <source>
        <dbReference type="EMBL" id="PJO63609.1"/>
    </source>
</evidence>
<comment type="caution">
    <text evidence="2">The sequence shown here is derived from an EMBL/GenBank/DDBJ whole genome shotgun (WGS) entry which is preliminary data.</text>
</comment>
<dbReference type="EMBL" id="PHRB01000030">
    <property type="protein sequence ID" value="PJO63609.1"/>
    <property type="molecule type" value="Genomic_DNA"/>
</dbReference>
<feature type="compositionally biased region" description="Low complexity" evidence="1">
    <location>
        <begin position="1"/>
        <end position="14"/>
    </location>
</feature>
<dbReference type="AlphaFoldDB" id="A0AAX0U505"/>
<dbReference type="GeneID" id="93064724"/>
<accession>A0AAX0U505</accession>